<dbReference type="KEGG" id="sna:Snas_5429"/>
<protein>
    <submittedName>
        <fullName evidence="1">Uncharacterized protein</fullName>
    </submittedName>
</protein>
<proteinExistence type="predicted"/>
<name>D3PVU0_STANL</name>
<dbReference type="Proteomes" id="UP000000844">
    <property type="component" value="Chromosome"/>
</dbReference>
<gene>
    <name evidence="1" type="ordered locus">Snas_5429</name>
</gene>
<keyword evidence="2" id="KW-1185">Reference proteome</keyword>
<evidence type="ECO:0000313" key="1">
    <source>
        <dbReference type="EMBL" id="ADD45061.1"/>
    </source>
</evidence>
<organism evidence="1 2">
    <name type="scientific">Stackebrandtia nassauensis (strain DSM 44728 / CIP 108903 / NRRL B-16338 / NBRC 102104 / LLR-40K-21)</name>
    <dbReference type="NCBI Taxonomy" id="446470"/>
    <lineage>
        <taxon>Bacteria</taxon>
        <taxon>Bacillati</taxon>
        <taxon>Actinomycetota</taxon>
        <taxon>Actinomycetes</taxon>
        <taxon>Glycomycetales</taxon>
        <taxon>Glycomycetaceae</taxon>
        <taxon>Stackebrandtia</taxon>
    </lineage>
</organism>
<evidence type="ECO:0000313" key="2">
    <source>
        <dbReference type="Proteomes" id="UP000000844"/>
    </source>
</evidence>
<dbReference type="eggNOG" id="COG1896">
    <property type="taxonomic scope" value="Bacteria"/>
</dbReference>
<dbReference type="STRING" id="446470.Snas_5429"/>
<dbReference type="HOGENOM" id="CLU_2525942_0_0_11"/>
<dbReference type="EMBL" id="CP001778">
    <property type="protein sequence ID" value="ADD45061.1"/>
    <property type="molecule type" value="Genomic_DNA"/>
</dbReference>
<accession>D3PVU0</accession>
<dbReference type="AlphaFoldDB" id="D3PVU0"/>
<reference evidence="1 2" key="1">
    <citation type="journal article" date="2009" name="Stand. Genomic Sci.">
        <title>Complete genome sequence of Stackebrandtia nassauensis type strain (LLR-40K-21).</title>
        <authorList>
            <person name="Munk C."/>
            <person name="Lapidus A."/>
            <person name="Copeland A."/>
            <person name="Jando M."/>
            <person name="Mayilraj S."/>
            <person name="Glavina Del Rio T."/>
            <person name="Nolan M."/>
            <person name="Chen F."/>
            <person name="Lucas S."/>
            <person name="Tice H."/>
            <person name="Cheng J.F."/>
            <person name="Han C."/>
            <person name="Detter J.C."/>
            <person name="Bruce D."/>
            <person name="Goodwin L."/>
            <person name="Chain P."/>
            <person name="Pitluck S."/>
            <person name="Goker M."/>
            <person name="Ovchinikova G."/>
            <person name="Pati A."/>
            <person name="Ivanova N."/>
            <person name="Mavromatis K."/>
            <person name="Chen A."/>
            <person name="Palaniappan K."/>
            <person name="Land M."/>
            <person name="Hauser L."/>
            <person name="Chang Y.J."/>
            <person name="Jeffries C.D."/>
            <person name="Bristow J."/>
            <person name="Eisen J.A."/>
            <person name="Markowitz V."/>
            <person name="Hugenholtz P."/>
            <person name="Kyrpides N.C."/>
            <person name="Klenk H.P."/>
        </authorList>
    </citation>
    <scope>NUCLEOTIDE SEQUENCE [LARGE SCALE GENOMIC DNA]</scope>
    <source>
        <strain evidence="2">DSM 44728 / CIP 108903 / NRRL B-16338 / NBRC 102104 / LLR-40K-21</strain>
    </source>
</reference>
<sequence length="84" mass="9231">MTVRLPPTRHGVWIATDVADHLVVTAVATPTCLLHDLAHVILGHTITHSEIPQTITYTSYQEKAATHLADHLAQTYPRLTAAKK</sequence>